<evidence type="ECO:0000313" key="1">
    <source>
        <dbReference type="EMBL" id="KAE8700207.1"/>
    </source>
</evidence>
<dbReference type="AlphaFoldDB" id="A0A6A3A8X4"/>
<sequence length="113" mass="13054">MVQERVTHFVPLELSKEVILGVGFKCLVEADNINIPYNLRGCPGYPWIRPCLLHLKEEAEYQSNIHQSKEEISHPNAKEAIAYHLRQILPPEAAKRLLDADHHRPPKQQFRPS</sequence>
<proteinExistence type="predicted"/>
<gene>
    <name evidence="1" type="ORF">F3Y22_tig00110557pilonHSYRG00022</name>
</gene>
<organism evidence="1 2">
    <name type="scientific">Hibiscus syriacus</name>
    <name type="common">Rose of Sharon</name>
    <dbReference type="NCBI Taxonomy" id="106335"/>
    <lineage>
        <taxon>Eukaryota</taxon>
        <taxon>Viridiplantae</taxon>
        <taxon>Streptophyta</taxon>
        <taxon>Embryophyta</taxon>
        <taxon>Tracheophyta</taxon>
        <taxon>Spermatophyta</taxon>
        <taxon>Magnoliopsida</taxon>
        <taxon>eudicotyledons</taxon>
        <taxon>Gunneridae</taxon>
        <taxon>Pentapetalae</taxon>
        <taxon>rosids</taxon>
        <taxon>malvids</taxon>
        <taxon>Malvales</taxon>
        <taxon>Malvaceae</taxon>
        <taxon>Malvoideae</taxon>
        <taxon>Hibiscus</taxon>
    </lineage>
</organism>
<accession>A0A6A3A8X4</accession>
<dbReference type="Proteomes" id="UP000436088">
    <property type="component" value="Unassembled WGS sequence"/>
</dbReference>
<comment type="caution">
    <text evidence="1">The sequence shown here is derived from an EMBL/GenBank/DDBJ whole genome shotgun (WGS) entry which is preliminary data.</text>
</comment>
<protein>
    <submittedName>
        <fullName evidence="1">Uncharacterized protein</fullName>
    </submittedName>
</protein>
<dbReference type="EMBL" id="VEPZ02001029">
    <property type="protein sequence ID" value="KAE8700207.1"/>
    <property type="molecule type" value="Genomic_DNA"/>
</dbReference>
<keyword evidence="2" id="KW-1185">Reference proteome</keyword>
<evidence type="ECO:0000313" key="2">
    <source>
        <dbReference type="Proteomes" id="UP000436088"/>
    </source>
</evidence>
<name>A0A6A3A8X4_HIBSY</name>
<reference evidence="1" key="1">
    <citation type="submission" date="2019-09" db="EMBL/GenBank/DDBJ databases">
        <title>Draft genome information of white flower Hibiscus syriacus.</title>
        <authorList>
            <person name="Kim Y.-M."/>
        </authorList>
    </citation>
    <scope>NUCLEOTIDE SEQUENCE [LARGE SCALE GENOMIC DNA]</scope>
    <source>
        <strain evidence="1">YM2019G1</strain>
    </source>
</reference>